<reference evidence="1 2" key="1">
    <citation type="submission" date="2014-04" db="EMBL/GenBank/DDBJ databases">
        <authorList>
            <consortium name="DOE Joint Genome Institute"/>
            <person name="Kuo A."/>
            <person name="Kohler A."/>
            <person name="Jargeat P."/>
            <person name="Nagy L.G."/>
            <person name="Floudas D."/>
            <person name="Copeland A."/>
            <person name="Barry K.W."/>
            <person name="Cichocki N."/>
            <person name="Veneault-Fourrey C."/>
            <person name="LaButti K."/>
            <person name="Lindquist E.A."/>
            <person name="Lipzen A."/>
            <person name="Lundell T."/>
            <person name="Morin E."/>
            <person name="Murat C."/>
            <person name="Sun H."/>
            <person name="Tunlid A."/>
            <person name="Henrissat B."/>
            <person name="Grigoriev I.V."/>
            <person name="Hibbett D.S."/>
            <person name="Martin F."/>
            <person name="Nordberg H.P."/>
            <person name="Cantor M.N."/>
            <person name="Hua S.X."/>
        </authorList>
    </citation>
    <scope>NUCLEOTIDE SEQUENCE [LARGE SCALE GENOMIC DNA]</scope>
    <source>
        <strain evidence="1 2">Ve08.2h10</strain>
    </source>
</reference>
<evidence type="ECO:0000313" key="1">
    <source>
        <dbReference type="EMBL" id="KIK81093.1"/>
    </source>
</evidence>
<dbReference type="AlphaFoldDB" id="A0A0D0CZI0"/>
<gene>
    <name evidence="1" type="ORF">PAXRUDRAFT_35984</name>
</gene>
<name>A0A0D0CZI0_9AGAM</name>
<reference evidence="2" key="2">
    <citation type="submission" date="2015-01" db="EMBL/GenBank/DDBJ databases">
        <title>Evolutionary Origins and Diversification of the Mycorrhizal Mutualists.</title>
        <authorList>
            <consortium name="DOE Joint Genome Institute"/>
            <consortium name="Mycorrhizal Genomics Consortium"/>
            <person name="Kohler A."/>
            <person name="Kuo A."/>
            <person name="Nagy L.G."/>
            <person name="Floudas D."/>
            <person name="Copeland A."/>
            <person name="Barry K.W."/>
            <person name="Cichocki N."/>
            <person name="Veneault-Fourrey C."/>
            <person name="LaButti K."/>
            <person name="Lindquist E.A."/>
            <person name="Lipzen A."/>
            <person name="Lundell T."/>
            <person name="Morin E."/>
            <person name="Murat C."/>
            <person name="Riley R."/>
            <person name="Ohm R."/>
            <person name="Sun H."/>
            <person name="Tunlid A."/>
            <person name="Henrissat B."/>
            <person name="Grigoriev I.V."/>
            <person name="Hibbett D.S."/>
            <person name="Martin F."/>
        </authorList>
    </citation>
    <scope>NUCLEOTIDE SEQUENCE [LARGE SCALE GENOMIC DNA]</scope>
    <source>
        <strain evidence="2">Ve08.2h10</strain>
    </source>
</reference>
<proteinExistence type="predicted"/>
<protein>
    <submittedName>
        <fullName evidence="1">Uncharacterized protein</fullName>
    </submittedName>
</protein>
<keyword evidence="2" id="KW-1185">Reference proteome</keyword>
<dbReference type="EMBL" id="KN825868">
    <property type="protein sequence ID" value="KIK81093.1"/>
    <property type="molecule type" value="Genomic_DNA"/>
</dbReference>
<dbReference type="PANTHER" id="PTHR46579">
    <property type="entry name" value="F5/8 TYPE C DOMAIN-CONTAINING PROTEIN-RELATED"/>
    <property type="match status" value="1"/>
</dbReference>
<dbReference type="HOGENOM" id="CLU_045634_1_0_1"/>
<evidence type="ECO:0000313" key="2">
    <source>
        <dbReference type="Proteomes" id="UP000054538"/>
    </source>
</evidence>
<dbReference type="InParanoid" id="A0A0D0CZI0"/>
<dbReference type="OrthoDB" id="3239894at2759"/>
<dbReference type="STRING" id="930991.A0A0D0CZI0"/>
<organism evidence="1 2">
    <name type="scientific">Paxillus rubicundulus Ve08.2h10</name>
    <dbReference type="NCBI Taxonomy" id="930991"/>
    <lineage>
        <taxon>Eukaryota</taxon>
        <taxon>Fungi</taxon>
        <taxon>Dikarya</taxon>
        <taxon>Basidiomycota</taxon>
        <taxon>Agaricomycotina</taxon>
        <taxon>Agaricomycetes</taxon>
        <taxon>Agaricomycetidae</taxon>
        <taxon>Boletales</taxon>
        <taxon>Paxilineae</taxon>
        <taxon>Paxillaceae</taxon>
        <taxon>Paxillus</taxon>
    </lineage>
</organism>
<sequence>MDDTAVDILLPEHIHDNEELKFSLHPDDPINFLKLSSALHLLVKDTILDTEVEEADQLIHQYCMELITLYGSSCIKPNHHYATHTANFVRNFGPLHDFWTFLVERLNKVLKLFKTNNHSGGELKTTFFCDFHHMCQLSRLEKDSLPCEVAEIMLKASSEDRGTVASLAALSKELDQVHPDGSQLYGLSPRCQLKTMTTDTYELLAQMICLQSPQTPMHCRYNCPIVPHSLPLNREATFFDYVTVKGKRYYASRSIGTKSSSLVQVGLLHQNDPGIMYAYGKMMEFFQFDQDIHHKDESMWFARMWWLKSWTEYTTEDTQLPMLISPAWIHGHLALKTVSIGANRVKAWATIDLAKASTLYFTTNIMV</sequence>
<dbReference type="PANTHER" id="PTHR46579:SF1">
    <property type="entry name" value="F5_8 TYPE C DOMAIN-CONTAINING PROTEIN"/>
    <property type="match status" value="1"/>
</dbReference>
<accession>A0A0D0CZI0</accession>
<dbReference type="Proteomes" id="UP000054538">
    <property type="component" value="Unassembled WGS sequence"/>
</dbReference>